<keyword evidence="3" id="KW-1185">Reference proteome</keyword>
<name>A0A7X1LPY6_9ACTN</name>
<evidence type="ECO:0000259" key="1">
    <source>
        <dbReference type="PROSITE" id="PS51725"/>
    </source>
</evidence>
<dbReference type="Pfam" id="PF03992">
    <property type="entry name" value="ABM"/>
    <property type="match status" value="1"/>
</dbReference>
<dbReference type="GO" id="GO:0004497">
    <property type="term" value="F:monooxygenase activity"/>
    <property type="evidence" value="ECO:0007669"/>
    <property type="project" value="UniProtKB-KW"/>
</dbReference>
<organism evidence="2 3">
    <name type="scientific">Streptomyces mexicanus</name>
    <dbReference type="NCBI Taxonomy" id="178566"/>
    <lineage>
        <taxon>Bacteria</taxon>
        <taxon>Bacillati</taxon>
        <taxon>Actinomycetota</taxon>
        <taxon>Actinomycetes</taxon>
        <taxon>Kitasatosporales</taxon>
        <taxon>Streptomycetaceae</taxon>
        <taxon>Streptomyces</taxon>
    </lineage>
</organism>
<evidence type="ECO:0000313" key="3">
    <source>
        <dbReference type="Proteomes" id="UP000517694"/>
    </source>
</evidence>
<dbReference type="InterPro" id="IPR007138">
    <property type="entry name" value="ABM_dom"/>
</dbReference>
<dbReference type="EMBL" id="JACMHY010000002">
    <property type="protein sequence ID" value="MBC2864967.1"/>
    <property type="molecule type" value="Genomic_DNA"/>
</dbReference>
<reference evidence="2 3" key="1">
    <citation type="submission" date="2020-08" db="EMBL/GenBank/DDBJ databases">
        <title>Whole-Genome Sequence of French Clinical Streptomyces mexicanus Strain Q0842.</title>
        <authorList>
            <person name="Boxberger M."/>
            <person name="La Scola B."/>
        </authorList>
    </citation>
    <scope>NUCLEOTIDE SEQUENCE [LARGE SCALE GENOMIC DNA]</scope>
    <source>
        <strain evidence="2 3">Marseille-Q0842</strain>
    </source>
</reference>
<dbReference type="Gene3D" id="3.30.70.100">
    <property type="match status" value="1"/>
</dbReference>
<dbReference type="SUPFAM" id="SSF54909">
    <property type="entry name" value="Dimeric alpha+beta barrel"/>
    <property type="match status" value="1"/>
</dbReference>
<dbReference type="RefSeq" id="WP_159663471.1">
    <property type="nucleotide sequence ID" value="NZ_JACMHY010000002.1"/>
</dbReference>
<keyword evidence="2" id="KW-0503">Monooxygenase</keyword>
<protein>
    <submittedName>
        <fullName evidence="2">Antibiotic biosynthesis monooxygenase</fullName>
    </submittedName>
</protein>
<sequence>MIIVHGTTHVAPESRDAFLEEAKGTIALSLAEAGCMAYTCSEDITRPGTFHWIEEWADLETFNAHADAAHHLDFIRALADSTRIIRSAPPSGTYFDAEPLDAQRRAAMGFSISSAPGHIPS</sequence>
<evidence type="ECO:0000313" key="2">
    <source>
        <dbReference type="EMBL" id="MBC2864967.1"/>
    </source>
</evidence>
<proteinExistence type="predicted"/>
<dbReference type="AlphaFoldDB" id="A0A7X1LPY6"/>
<dbReference type="PANTHER" id="PTHR33336">
    <property type="entry name" value="QUINOL MONOOXYGENASE YGIN-RELATED"/>
    <property type="match status" value="1"/>
</dbReference>
<keyword evidence="2" id="KW-0560">Oxidoreductase</keyword>
<dbReference type="PROSITE" id="PS51725">
    <property type="entry name" value="ABM"/>
    <property type="match status" value="1"/>
</dbReference>
<comment type="caution">
    <text evidence="2">The sequence shown here is derived from an EMBL/GenBank/DDBJ whole genome shotgun (WGS) entry which is preliminary data.</text>
</comment>
<dbReference type="InterPro" id="IPR011008">
    <property type="entry name" value="Dimeric_a/b-barrel"/>
</dbReference>
<dbReference type="Proteomes" id="UP000517694">
    <property type="component" value="Unassembled WGS sequence"/>
</dbReference>
<dbReference type="OrthoDB" id="5080511at2"/>
<dbReference type="PANTHER" id="PTHR33336:SF15">
    <property type="entry name" value="ABM DOMAIN-CONTAINING PROTEIN"/>
    <property type="match status" value="1"/>
</dbReference>
<dbReference type="InterPro" id="IPR050744">
    <property type="entry name" value="AI-2_Isomerase_LsrG"/>
</dbReference>
<gene>
    <name evidence="2" type="ORF">H1R13_08125</name>
</gene>
<accession>A0A7X1LPY6</accession>
<feature type="domain" description="ABM" evidence="1">
    <location>
        <begin position="2"/>
        <end position="94"/>
    </location>
</feature>